<evidence type="ECO:0000313" key="4">
    <source>
        <dbReference type="Proteomes" id="UP000799772"/>
    </source>
</evidence>
<evidence type="ECO:0000256" key="1">
    <source>
        <dbReference type="SAM" id="MobiDB-lite"/>
    </source>
</evidence>
<name>A0A9P4I1V8_9PEZI</name>
<feature type="region of interest" description="Disordered" evidence="1">
    <location>
        <begin position="64"/>
        <end position="89"/>
    </location>
</feature>
<dbReference type="Proteomes" id="UP000799772">
    <property type="component" value="Unassembled WGS sequence"/>
</dbReference>
<evidence type="ECO:0000313" key="3">
    <source>
        <dbReference type="EMBL" id="KAF2093471.1"/>
    </source>
</evidence>
<keyword evidence="2" id="KW-1133">Transmembrane helix</keyword>
<protein>
    <submittedName>
        <fullName evidence="3">Uncharacterized protein</fullName>
    </submittedName>
</protein>
<organism evidence="3 4">
    <name type="scientific">Rhizodiscina lignyota</name>
    <dbReference type="NCBI Taxonomy" id="1504668"/>
    <lineage>
        <taxon>Eukaryota</taxon>
        <taxon>Fungi</taxon>
        <taxon>Dikarya</taxon>
        <taxon>Ascomycota</taxon>
        <taxon>Pezizomycotina</taxon>
        <taxon>Dothideomycetes</taxon>
        <taxon>Pleosporomycetidae</taxon>
        <taxon>Aulographales</taxon>
        <taxon>Rhizodiscinaceae</taxon>
        <taxon>Rhizodiscina</taxon>
    </lineage>
</organism>
<evidence type="ECO:0000256" key="2">
    <source>
        <dbReference type="SAM" id="Phobius"/>
    </source>
</evidence>
<gene>
    <name evidence="3" type="ORF">NA57DRAFT_61586</name>
</gene>
<feature type="transmembrane region" description="Helical" evidence="2">
    <location>
        <begin position="102"/>
        <end position="128"/>
    </location>
</feature>
<dbReference type="AlphaFoldDB" id="A0A9P4I1V8"/>
<reference evidence="3" key="1">
    <citation type="journal article" date="2020" name="Stud. Mycol.">
        <title>101 Dothideomycetes genomes: a test case for predicting lifestyles and emergence of pathogens.</title>
        <authorList>
            <person name="Haridas S."/>
            <person name="Albert R."/>
            <person name="Binder M."/>
            <person name="Bloem J."/>
            <person name="Labutti K."/>
            <person name="Salamov A."/>
            <person name="Andreopoulos B."/>
            <person name="Baker S."/>
            <person name="Barry K."/>
            <person name="Bills G."/>
            <person name="Bluhm B."/>
            <person name="Cannon C."/>
            <person name="Castanera R."/>
            <person name="Culley D."/>
            <person name="Daum C."/>
            <person name="Ezra D."/>
            <person name="Gonzalez J."/>
            <person name="Henrissat B."/>
            <person name="Kuo A."/>
            <person name="Liang C."/>
            <person name="Lipzen A."/>
            <person name="Lutzoni F."/>
            <person name="Magnuson J."/>
            <person name="Mondo S."/>
            <person name="Nolan M."/>
            <person name="Ohm R."/>
            <person name="Pangilinan J."/>
            <person name="Park H.-J."/>
            <person name="Ramirez L."/>
            <person name="Alfaro M."/>
            <person name="Sun H."/>
            <person name="Tritt A."/>
            <person name="Yoshinaga Y."/>
            <person name="Zwiers L.-H."/>
            <person name="Turgeon B."/>
            <person name="Goodwin S."/>
            <person name="Spatafora J."/>
            <person name="Crous P."/>
            <person name="Grigoriev I."/>
        </authorList>
    </citation>
    <scope>NUCLEOTIDE SEQUENCE</scope>
    <source>
        <strain evidence="3">CBS 133067</strain>
    </source>
</reference>
<accession>A0A9P4I1V8</accession>
<dbReference type="EMBL" id="ML978138">
    <property type="protein sequence ID" value="KAF2093471.1"/>
    <property type="molecule type" value="Genomic_DNA"/>
</dbReference>
<sequence length="358" mass="39307">MGDNCRGLLAHSRIASAYLSSPSPTRTQSRIRSARVDASPTRTVTYSIRSYSLGSLEAAIVEGESGQSIDQSTEQRTVRPSEPQTEQLTARRRKAKKRNKRIASYVLWSLSILLLLFMLLLIIIGSVMPHEHHKLTYNYIETLTNALPQGAAPDTCAVATVVVYHGNLMICAAISMSWAHAQWPGLGAEIGLKLSSTLFSTILALCSGWTWTNGRILERVIIHVNTKIDFGPATHQSYDAEIVSWAFGAGGYAVAWQLDASDIAVIHYSVMSLNGIVKDAMVQYHQMVELMRGALSTDNDTLVGQVVVPEYAACDVYGNIFIPVSLLWKTTALLLSHWVVWIGQLGFNVAFLEGGRNI</sequence>
<feature type="compositionally biased region" description="Polar residues" evidence="1">
    <location>
        <begin position="65"/>
        <end position="75"/>
    </location>
</feature>
<keyword evidence="4" id="KW-1185">Reference proteome</keyword>
<keyword evidence="2" id="KW-0812">Transmembrane</keyword>
<keyword evidence="2" id="KW-0472">Membrane</keyword>
<proteinExistence type="predicted"/>
<comment type="caution">
    <text evidence="3">The sequence shown here is derived from an EMBL/GenBank/DDBJ whole genome shotgun (WGS) entry which is preliminary data.</text>
</comment>